<evidence type="ECO:0008006" key="4">
    <source>
        <dbReference type="Google" id="ProtNLM"/>
    </source>
</evidence>
<feature type="region of interest" description="Disordered" evidence="1">
    <location>
        <begin position="35"/>
        <end position="57"/>
    </location>
</feature>
<evidence type="ECO:0000313" key="2">
    <source>
        <dbReference type="EMBL" id="KAL3670951.1"/>
    </source>
</evidence>
<organism evidence="2 3">
    <name type="scientific">Phytophthora oleae</name>
    <dbReference type="NCBI Taxonomy" id="2107226"/>
    <lineage>
        <taxon>Eukaryota</taxon>
        <taxon>Sar</taxon>
        <taxon>Stramenopiles</taxon>
        <taxon>Oomycota</taxon>
        <taxon>Peronosporomycetes</taxon>
        <taxon>Peronosporales</taxon>
        <taxon>Peronosporaceae</taxon>
        <taxon>Phytophthora</taxon>
    </lineage>
</organism>
<protein>
    <recommendedName>
        <fullName evidence="4">Ubiquitin-like protease family profile domain-containing protein</fullName>
    </recommendedName>
</protein>
<reference evidence="2 3" key="1">
    <citation type="submission" date="2024-09" db="EMBL/GenBank/DDBJ databases">
        <title>Genome sequencing and assembly of Phytophthora oleae, isolate VK10A, causative agent of rot of olive drupes.</title>
        <authorList>
            <person name="Conti Taguali S."/>
            <person name="Riolo M."/>
            <person name="La Spada F."/>
            <person name="Cacciola S.O."/>
            <person name="Dionisio G."/>
        </authorList>
    </citation>
    <scope>NUCLEOTIDE SEQUENCE [LARGE SCALE GENOMIC DNA]</scope>
    <source>
        <strain evidence="2 3">VK10A</strain>
    </source>
</reference>
<keyword evidence="3" id="KW-1185">Reference proteome</keyword>
<evidence type="ECO:0000256" key="1">
    <source>
        <dbReference type="SAM" id="MobiDB-lite"/>
    </source>
</evidence>
<dbReference type="Proteomes" id="UP001632037">
    <property type="component" value="Unassembled WGS sequence"/>
</dbReference>
<accession>A0ABD3FXB6</accession>
<evidence type="ECO:0000313" key="3">
    <source>
        <dbReference type="Proteomes" id="UP001632037"/>
    </source>
</evidence>
<proteinExistence type="predicted"/>
<dbReference type="AlphaFoldDB" id="A0ABD3FXB6"/>
<gene>
    <name evidence="2" type="ORF">V7S43_004136</name>
</gene>
<sequence length="415" mass="47615">MDFFEDVDIASLSEAIDSAEPLEIDGNWLEEGFESEVPRTNPATAIPSSVGPVRTKRKRKGIRGYSTRLLHRKKAELAHLWNEEKELKAWLDQLKNSILTAKVPSGKEKPHGSSSKKHKEWVAKALEEFRGRKRAEAVNRKLKVIQVDQAKVQKSLLEIIQQGSDHQDKNFVFTQPLPPRLSFQVVETYENNVVIAHMRDQACLLLQEPPFAPEHQATVYSSSFETKNDTKRGKMFQSSTFSVVPCSMKTASDALWLEYVTPRKFPFKSYRYVNMVDANSVKKSFDFLLQTQRNSITINGLMFARKFDETRQTTIVRAYTVLLPTAGLRLRCNHWTIVTPSDQGCCVWFFAQLYTEQHEGFTASSKDIKYVEKVALETWSLKMHLYSQHLLDMLMSKAESPTPSYDTMMTERLTC</sequence>
<dbReference type="EMBL" id="JBIMZQ010000006">
    <property type="protein sequence ID" value="KAL3670951.1"/>
    <property type="molecule type" value="Genomic_DNA"/>
</dbReference>
<comment type="caution">
    <text evidence="2">The sequence shown here is derived from an EMBL/GenBank/DDBJ whole genome shotgun (WGS) entry which is preliminary data.</text>
</comment>
<name>A0ABD3FXB6_9STRA</name>